<keyword evidence="2" id="KW-1185">Reference proteome</keyword>
<name>A0A841HTH6_9GAMM</name>
<protein>
    <submittedName>
        <fullName evidence="1">Uncharacterized protein</fullName>
    </submittedName>
</protein>
<organism evidence="1 2">
    <name type="scientific">Povalibacter uvarum</name>
    <dbReference type="NCBI Taxonomy" id="732238"/>
    <lineage>
        <taxon>Bacteria</taxon>
        <taxon>Pseudomonadati</taxon>
        <taxon>Pseudomonadota</taxon>
        <taxon>Gammaproteobacteria</taxon>
        <taxon>Steroidobacterales</taxon>
        <taxon>Steroidobacteraceae</taxon>
        <taxon>Povalibacter</taxon>
    </lineage>
</organism>
<dbReference type="AlphaFoldDB" id="A0A841HTH6"/>
<evidence type="ECO:0000313" key="2">
    <source>
        <dbReference type="Proteomes" id="UP000588068"/>
    </source>
</evidence>
<dbReference type="Proteomes" id="UP000588068">
    <property type="component" value="Unassembled WGS sequence"/>
</dbReference>
<accession>A0A841HTH6</accession>
<reference evidence="1 2" key="1">
    <citation type="submission" date="2020-08" db="EMBL/GenBank/DDBJ databases">
        <title>Genomic Encyclopedia of Type Strains, Phase IV (KMG-IV): sequencing the most valuable type-strain genomes for metagenomic binning, comparative biology and taxonomic classification.</title>
        <authorList>
            <person name="Goeker M."/>
        </authorList>
    </citation>
    <scope>NUCLEOTIDE SEQUENCE [LARGE SCALE GENOMIC DNA]</scope>
    <source>
        <strain evidence="1 2">DSM 26723</strain>
    </source>
</reference>
<evidence type="ECO:0000313" key="1">
    <source>
        <dbReference type="EMBL" id="MBB6096083.1"/>
    </source>
</evidence>
<dbReference type="RefSeq" id="WP_184335456.1">
    <property type="nucleotide sequence ID" value="NZ_JACHHZ010000006.1"/>
</dbReference>
<proteinExistence type="predicted"/>
<comment type="caution">
    <text evidence="1">The sequence shown here is derived from an EMBL/GenBank/DDBJ whole genome shotgun (WGS) entry which is preliminary data.</text>
</comment>
<dbReference type="EMBL" id="JACHHZ010000006">
    <property type="protein sequence ID" value="MBB6096083.1"/>
    <property type="molecule type" value="Genomic_DNA"/>
</dbReference>
<sequence>MTQQAYDGPKLSSKEVAHISGDLRFTAGLPVSALLRQVDGRTLSVGQSGVDVMPGDHVLLVDCVIQDPASTSRFELNVSVAAGERYRLVPETGTERQGCVAVHLEPAS</sequence>
<gene>
    <name evidence="1" type="ORF">HNQ60_004974</name>
</gene>